<reference evidence="2" key="1">
    <citation type="submission" date="2022-10" db="EMBL/GenBank/DDBJ databases">
        <title>The complete genomes of actinobacterial strains from the NBC collection.</title>
        <authorList>
            <person name="Joergensen T.S."/>
            <person name="Alvarez Arevalo M."/>
            <person name="Sterndorff E.B."/>
            <person name="Faurdal D."/>
            <person name="Vuksanovic O."/>
            <person name="Mourched A.-S."/>
            <person name="Charusanti P."/>
            <person name="Shaw S."/>
            <person name="Blin K."/>
            <person name="Weber T."/>
        </authorList>
    </citation>
    <scope>NUCLEOTIDE SEQUENCE</scope>
    <source>
        <strain evidence="2">NBC_00254</strain>
    </source>
</reference>
<feature type="transmembrane region" description="Helical" evidence="1">
    <location>
        <begin position="311"/>
        <end position="334"/>
    </location>
</feature>
<keyword evidence="1" id="KW-1133">Transmembrane helix</keyword>
<dbReference type="Proteomes" id="UP001432011">
    <property type="component" value="Chromosome"/>
</dbReference>
<evidence type="ECO:0000313" key="3">
    <source>
        <dbReference type="Proteomes" id="UP001432011"/>
    </source>
</evidence>
<keyword evidence="1" id="KW-0472">Membrane</keyword>
<feature type="transmembrane region" description="Helical" evidence="1">
    <location>
        <begin position="238"/>
        <end position="258"/>
    </location>
</feature>
<proteinExistence type="predicted"/>
<evidence type="ECO:0000313" key="2">
    <source>
        <dbReference type="EMBL" id="WUP78329.1"/>
    </source>
</evidence>
<feature type="transmembrane region" description="Helical" evidence="1">
    <location>
        <begin position="147"/>
        <end position="165"/>
    </location>
</feature>
<accession>A0ABZ1SZ57</accession>
<feature type="transmembrane region" description="Helical" evidence="1">
    <location>
        <begin position="210"/>
        <end position="232"/>
    </location>
</feature>
<keyword evidence="3" id="KW-1185">Reference proteome</keyword>
<organism evidence="2 3">
    <name type="scientific">Microbispora hainanensis</name>
    <dbReference type="NCBI Taxonomy" id="568844"/>
    <lineage>
        <taxon>Bacteria</taxon>
        <taxon>Bacillati</taxon>
        <taxon>Actinomycetota</taxon>
        <taxon>Actinomycetes</taxon>
        <taxon>Streptosporangiales</taxon>
        <taxon>Streptosporangiaceae</taxon>
        <taxon>Microbispora</taxon>
    </lineage>
</organism>
<name>A0ABZ1SZ57_9ACTN</name>
<keyword evidence="1" id="KW-0812">Transmembrane</keyword>
<evidence type="ECO:0000256" key="1">
    <source>
        <dbReference type="SAM" id="Phobius"/>
    </source>
</evidence>
<dbReference type="EMBL" id="CP108085">
    <property type="protein sequence ID" value="WUP78329.1"/>
    <property type="molecule type" value="Genomic_DNA"/>
</dbReference>
<evidence type="ECO:0008006" key="4">
    <source>
        <dbReference type="Google" id="ProtNLM"/>
    </source>
</evidence>
<sequence>MTATRVILHDLGVRRDRAEWIVGRVETGDVIAVPEQGMRVIRLFQEGATVPEVERRLGAETGTRINVGGFVDGLVRAGLVAAVDGHPVPAPAPPPPTFPRLLPRHVRWTLDPVLHAALAAVILAGVVVALLRPGVMPGWRDLLWSDHGTLVLLGQTAAGWLLILLHELAHLCTARAAGVPGRIRFGTRLQFLTAQTEVSGIWLAERRVRLTVYLSGMALDAALCAVCLLLTATTGPHPALSVVALTALVMLSAQFLVFMRTDLYFVLQDVTGCRNLYGDSVAYAAHVCRRVLLRRSADPLARLPRAEGRWVRAYTALLVAGTALCLWLAAAVTVPATLGLLAGAVRALLDPPGWVAAADGVVTVLVVTGFHVLWATTWWRRHGPKARRAAGLLRRNRDPERGVR</sequence>
<gene>
    <name evidence="2" type="ORF">OG913_15435</name>
</gene>
<feature type="transmembrane region" description="Helical" evidence="1">
    <location>
        <begin position="113"/>
        <end position="135"/>
    </location>
</feature>
<feature type="transmembrane region" description="Helical" evidence="1">
    <location>
        <begin position="354"/>
        <end position="379"/>
    </location>
</feature>
<dbReference type="RefSeq" id="WP_142645490.1">
    <property type="nucleotide sequence ID" value="NZ_CP108085.1"/>
</dbReference>
<protein>
    <recommendedName>
        <fullName evidence="4">PqqD family protein</fullName>
    </recommendedName>
</protein>